<sequence length="101" mass="12058">MKTIIDFLIFETPRTYFQSQLEFRRRRVQFVSPLLSDSKDVLSKSVRIQTSQSSVRLSIIISYANEKNHKEMRKKYSKRQKEALKDDVIHAESFWEQSNTN</sequence>
<keyword evidence="2" id="KW-1185">Reference proteome</keyword>
<dbReference type="AlphaFoldDB" id="A0ABD2BI23"/>
<organism evidence="1 2">
    <name type="scientific">Vespula maculifrons</name>
    <name type="common">Eastern yellow jacket</name>
    <name type="synonym">Wasp</name>
    <dbReference type="NCBI Taxonomy" id="7453"/>
    <lineage>
        <taxon>Eukaryota</taxon>
        <taxon>Metazoa</taxon>
        <taxon>Ecdysozoa</taxon>
        <taxon>Arthropoda</taxon>
        <taxon>Hexapoda</taxon>
        <taxon>Insecta</taxon>
        <taxon>Pterygota</taxon>
        <taxon>Neoptera</taxon>
        <taxon>Endopterygota</taxon>
        <taxon>Hymenoptera</taxon>
        <taxon>Apocrita</taxon>
        <taxon>Aculeata</taxon>
        <taxon>Vespoidea</taxon>
        <taxon>Vespidae</taxon>
        <taxon>Vespinae</taxon>
        <taxon>Vespula</taxon>
    </lineage>
</organism>
<dbReference type="EMBL" id="JAYRBN010000075">
    <property type="protein sequence ID" value="KAL2732417.1"/>
    <property type="molecule type" value="Genomic_DNA"/>
</dbReference>
<evidence type="ECO:0000313" key="1">
    <source>
        <dbReference type="EMBL" id="KAL2732417.1"/>
    </source>
</evidence>
<accession>A0ABD2BI23</accession>
<comment type="caution">
    <text evidence="1">The sequence shown here is derived from an EMBL/GenBank/DDBJ whole genome shotgun (WGS) entry which is preliminary data.</text>
</comment>
<proteinExistence type="predicted"/>
<dbReference type="Proteomes" id="UP001607303">
    <property type="component" value="Unassembled WGS sequence"/>
</dbReference>
<gene>
    <name evidence="1" type="ORF">V1477_014658</name>
</gene>
<name>A0ABD2BI23_VESMC</name>
<feature type="non-terminal residue" evidence="1">
    <location>
        <position position="101"/>
    </location>
</feature>
<evidence type="ECO:0000313" key="2">
    <source>
        <dbReference type="Proteomes" id="UP001607303"/>
    </source>
</evidence>
<reference evidence="1 2" key="1">
    <citation type="journal article" date="2024" name="Ann. Entomol. Soc. Am.">
        <title>Genomic analyses of the southern and eastern yellowjacket wasps (Hymenoptera: Vespidae) reveal evolutionary signatures of social life.</title>
        <authorList>
            <person name="Catto M.A."/>
            <person name="Caine P.B."/>
            <person name="Orr S.E."/>
            <person name="Hunt B.G."/>
            <person name="Goodisman M.A.D."/>
        </authorList>
    </citation>
    <scope>NUCLEOTIDE SEQUENCE [LARGE SCALE GENOMIC DNA]</scope>
    <source>
        <strain evidence="1">232</strain>
        <tissue evidence="1">Head and thorax</tissue>
    </source>
</reference>
<protein>
    <submittedName>
        <fullName evidence="1">Uncharacterized protein</fullName>
    </submittedName>
</protein>